<organism evidence="2 3">
    <name type="scientific">Pseudozyma flocculosa PF-1</name>
    <dbReference type="NCBI Taxonomy" id="1277687"/>
    <lineage>
        <taxon>Eukaryota</taxon>
        <taxon>Fungi</taxon>
        <taxon>Dikarya</taxon>
        <taxon>Basidiomycota</taxon>
        <taxon>Ustilaginomycotina</taxon>
        <taxon>Ustilaginomycetes</taxon>
        <taxon>Ustilaginales</taxon>
        <taxon>Ustilaginaceae</taxon>
        <taxon>Pseudozyma</taxon>
    </lineage>
</organism>
<feature type="region of interest" description="Disordered" evidence="1">
    <location>
        <begin position="1637"/>
        <end position="1693"/>
    </location>
</feature>
<dbReference type="KEGG" id="pfp:PFL1_05903"/>
<feature type="compositionally biased region" description="Basic and acidic residues" evidence="1">
    <location>
        <begin position="852"/>
        <end position="873"/>
    </location>
</feature>
<feature type="compositionally biased region" description="Low complexity" evidence="1">
    <location>
        <begin position="1595"/>
        <end position="1608"/>
    </location>
</feature>
<feature type="compositionally biased region" description="Low complexity" evidence="1">
    <location>
        <begin position="131"/>
        <end position="148"/>
    </location>
</feature>
<evidence type="ECO:0000313" key="2">
    <source>
        <dbReference type="EMBL" id="EPQ26582.1"/>
    </source>
</evidence>
<feature type="compositionally biased region" description="Basic and acidic residues" evidence="1">
    <location>
        <begin position="516"/>
        <end position="533"/>
    </location>
</feature>
<feature type="region of interest" description="Disordered" evidence="1">
    <location>
        <begin position="1784"/>
        <end position="1871"/>
    </location>
</feature>
<feature type="region of interest" description="Disordered" evidence="1">
    <location>
        <begin position="1"/>
        <end position="306"/>
    </location>
</feature>
<feature type="compositionally biased region" description="Low complexity" evidence="1">
    <location>
        <begin position="280"/>
        <end position="291"/>
    </location>
</feature>
<sequence>MAVSPLARQRPGPSPSGWEVEVQSQGIRSPRNQQPFRDQQQQSQQQQQHQQPPPQQPQRLSSYLSANEECISSTPVRSPSQLSARSKSPFDMRSKAHPQESSSTDSSADSTQPRSGGLTAAWTRFKARNKSTSPSNPSSAPPATTSYAHLVDERHPFPARPEEEAHRSPGGDALLARSAAAAKPSSRPSSRDKQPYPPPAASTGTSGSFFRGRTPSLRRRNSSGKALSLVSREPAEADREINASTPDRQQFSPSTARTLPPSGANLASAQPRMGADVGEPALPANSPSSLSRFFGARKRATPTSTSLGKVALRPSLDATAALSASPSSPPLAIISSEWRAPSPVAPGQGSAAQSSRLQSVDRLEQPGSTASQASRKGALDRVFSFPGRPSLTEERTEAAVPTPAGRRTTPSTSTTARSRHSPALSAPLDMLGGAQRLAQAQNADDPIADPATASHARTMSKPSFSHSRRSRSLNKLASFLTGSSSPLDANAGADGSEPHDADKRDPKTFSPARRGKATEPRRPSTADMLHRASEAWPNAESPQGQAKPLARKPSLRSRLRMPRLNSTSQVARPSTPEIESWKQKAQVTTEARPQHGRRASVDAATQLRQEAPPVKITRSRSMVRRKPPPEFNLQELTSSSPLRTSSERPCILSQKAHPAAESKNSAEPDDAALVPSAPTTSSLPASGPPPTAVDETRALDASSAPLDGTVKPSPDPAPSLQEATASAASAASERTGAPSPPMPQAKSAATHEAPATGVTRPVLEATPPTTASTGLLSVSEPGKARVASSASSLKPPSLADVSAESERPWSLISAGEADTPLLRLRKLIVDTNSSGECDDEEDGLFFRPLPRSTDEQSRLEGHVRAGFDTRGADDGNVETVATPKHEQHARHHSIDQVSRLDDRLESLSLRSVVPSEEDDALDAGRGVSPSTSRSDPRLEVASIHSSVHSSGSSTLKAGRFFAPTGRPTAVGKPEVATSQPGRPPAVKALPNASRDQPQDHSQDQEDLLGPLPNNQVSGGRTSLTQHRGSSSTTIGSVQNARRESVASRHTVSSGHFSEGVLSEDALSALEAEVGQARRAEVIALGKGRVTDWVGDSSRLVARHEGPTLSRSGSMRRVGSQGASKGRLADGPKPLGRREMSRQVEMSHQLGERLHRLAVESGQLPDDEREENGPLRDIPDEASSDGAHRPDSGPQAVERASAAPAAKPNAAVNVASQSDDHAAFDFATIARQPHQTRFARLSAFHDRKLPPIATDAAARQPASSSTMHVQDEAIRLGRAPSKRVRRFAGEAKSRGEAVMVDRSPSARRGGHRQQSSTSEGTKAMAPEVRTAEAAEPRAQAGATVDVERPIEPVDMDETPRKVSGPAAVIDPRLLSLSHGTRRSRSEASESTRASDIGASSVPISAAATAAAADTTSASATAPTGAASEEVRRSKDSSKSSRSIHRDATRTAPQNDSPSARQLPANLTTEEAILAKQRERIERERRHRRREERKQLEQQRRYALKKKSDPLLATRLALVGLQPGSEELPSTAKSRTALPCDEGLASRPPVSAADLASRPRHTAADTDTAFLVTSPTRQTFLMGQEPSSNDPYLGKPAAHASSAAGSSSYSYDQPQHPRYLSAHTSRHDSFVGSVMSFHTAESGSSGGVDEDGHDVDLVGNSVDSAQTTSTKPRDSAGEATATQPARPPTSASLKTMNSIASSLTVDFEFPVPPQRLREQLSDDGTLLSRAGLRESLWDSPYEARLLGEQMRHPHSHPHAHAHSHYHSPSDSLGLWTEAASSTMPTTAASWAAGPSPRSQHAAAPCSSSSATRGGKEVALRRAKSVGYHDPRLSPTATEVPGRSGVGSRYAGGSSEGLGIRSVGLVDERPLPSA</sequence>
<feature type="compositionally biased region" description="Low complexity" evidence="1">
    <location>
        <begin position="172"/>
        <end position="188"/>
    </location>
</feature>
<feature type="compositionally biased region" description="Low complexity" evidence="1">
    <location>
        <begin position="101"/>
        <end position="111"/>
    </location>
</feature>
<proteinExistence type="predicted"/>
<feature type="compositionally biased region" description="Low complexity" evidence="1">
    <location>
        <begin position="401"/>
        <end position="416"/>
    </location>
</feature>
<feature type="compositionally biased region" description="Polar residues" evidence="1">
    <location>
        <begin position="634"/>
        <end position="644"/>
    </location>
</feature>
<feature type="compositionally biased region" description="Polar residues" evidence="1">
    <location>
        <begin position="1659"/>
        <end position="1668"/>
    </location>
</feature>
<feature type="region of interest" description="Disordered" evidence="1">
    <location>
        <begin position="339"/>
        <end position="807"/>
    </location>
</feature>
<reference evidence="2 3" key="1">
    <citation type="journal article" date="2013" name="Plant Cell">
        <title>The transition from a phytopathogenic smut ancestor to an anamorphic biocontrol agent deciphered by comparative whole-genome analysis.</title>
        <authorList>
            <person name="Lefebvre F."/>
            <person name="Joly D.L."/>
            <person name="Labbe C."/>
            <person name="Teichmann B."/>
            <person name="Linning R."/>
            <person name="Belzile F."/>
            <person name="Bakkeren G."/>
            <person name="Belanger R.R."/>
        </authorList>
    </citation>
    <scope>NUCLEOTIDE SEQUENCE [LARGE SCALE GENOMIC DNA]</scope>
    <source>
        <strain evidence="2 3">PF-1</strain>
    </source>
</reference>
<dbReference type="Proteomes" id="UP000053664">
    <property type="component" value="Unassembled WGS sequence"/>
</dbReference>
<dbReference type="eggNOG" id="ENOG502R321">
    <property type="taxonomic scope" value="Eukaryota"/>
</dbReference>
<feature type="compositionally biased region" description="Polar residues" evidence="1">
    <location>
        <begin position="242"/>
        <end position="257"/>
    </location>
</feature>
<feature type="compositionally biased region" description="Polar residues" evidence="1">
    <location>
        <begin position="455"/>
        <end position="465"/>
    </location>
</feature>
<feature type="compositionally biased region" description="Low complexity" evidence="1">
    <location>
        <begin position="723"/>
        <end position="732"/>
    </location>
</feature>
<feature type="region of interest" description="Disordered" evidence="1">
    <location>
        <begin position="833"/>
        <end position="1055"/>
    </location>
</feature>
<feature type="compositionally biased region" description="Basic and acidic residues" evidence="1">
    <location>
        <begin position="1427"/>
        <end position="1447"/>
    </location>
</feature>
<dbReference type="HOGENOM" id="CLU_002974_0_0_1"/>
<dbReference type="OrthoDB" id="2553354at2759"/>
<feature type="compositionally biased region" description="Basic residues" evidence="1">
    <location>
        <begin position="617"/>
        <end position="626"/>
    </location>
</feature>
<feature type="compositionally biased region" description="Low complexity" evidence="1">
    <location>
        <begin position="1199"/>
        <end position="1213"/>
    </location>
</feature>
<feature type="compositionally biased region" description="Low complexity" evidence="1">
    <location>
        <begin position="787"/>
        <end position="799"/>
    </location>
</feature>
<feature type="compositionally biased region" description="Basic and acidic residues" evidence="1">
    <location>
        <begin position="496"/>
        <end position="507"/>
    </location>
</feature>
<feature type="compositionally biased region" description="Low complexity" evidence="1">
    <location>
        <begin position="942"/>
        <end position="953"/>
    </location>
</feature>
<feature type="compositionally biased region" description="Low complexity" evidence="1">
    <location>
        <begin position="675"/>
        <end position="685"/>
    </location>
</feature>
<dbReference type="EMBL" id="KE361644">
    <property type="protein sequence ID" value="EPQ26582.1"/>
    <property type="molecule type" value="Genomic_DNA"/>
</dbReference>
<feature type="compositionally biased region" description="Polar residues" evidence="1">
    <location>
        <begin position="767"/>
        <end position="776"/>
    </location>
</feature>
<evidence type="ECO:0000256" key="1">
    <source>
        <dbReference type="SAM" id="MobiDB-lite"/>
    </source>
</evidence>
<feature type="region of interest" description="Disordered" evidence="1">
    <location>
        <begin position="1103"/>
        <end position="1213"/>
    </location>
</feature>
<name>A0A061H1R4_9BASI</name>
<gene>
    <name evidence="2" type="ORF">PFL1_05903</name>
</gene>
<evidence type="ECO:0000313" key="3">
    <source>
        <dbReference type="Proteomes" id="UP000053664"/>
    </source>
</evidence>
<feature type="compositionally biased region" description="Basic and acidic residues" evidence="1">
    <location>
        <begin position="88"/>
        <end position="98"/>
    </location>
</feature>
<feature type="region of interest" description="Disordered" evidence="1">
    <location>
        <begin position="1580"/>
        <end position="1615"/>
    </location>
</feature>
<feature type="compositionally biased region" description="Low complexity" evidence="1">
    <location>
        <begin position="33"/>
        <end position="50"/>
    </location>
</feature>
<feature type="compositionally biased region" description="Basic residues" evidence="1">
    <location>
        <begin position="549"/>
        <end position="561"/>
    </location>
</feature>
<feature type="compositionally biased region" description="Basic and acidic residues" evidence="1">
    <location>
        <begin position="892"/>
        <end position="905"/>
    </location>
</feature>
<dbReference type="GeneID" id="19319985"/>
<feature type="compositionally biased region" description="Polar residues" evidence="1">
    <location>
        <begin position="1012"/>
        <end position="1039"/>
    </location>
</feature>
<protein>
    <submittedName>
        <fullName evidence="2">Uncharacterized protein</fullName>
    </submittedName>
</protein>
<feature type="compositionally biased region" description="Low complexity" evidence="1">
    <location>
        <begin position="1389"/>
        <end position="1426"/>
    </location>
</feature>
<feature type="compositionally biased region" description="Polar residues" evidence="1">
    <location>
        <begin position="59"/>
        <end position="86"/>
    </location>
</feature>
<feature type="compositionally biased region" description="Polar residues" evidence="1">
    <location>
        <begin position="1449"/>
        <end position="1467"/>
    </location>
</feature>
<feature type="compositionally biased region" description="Basic and acidic residues" evidence="1">
    <location>
        <begin position="150"/>
        <end position="169"/>
    </location>
</feature>
<feature type="compositionally biased region" description="Polar residues" evidence="1">
    <location>
        <begin position="22"/>
        <end position="32"/>
    </location>
</feature>
<dbReference type="RefSeq" id="XP_007881629.1">
    <property type="nucleotide sequence ID" value="XM_007883438.1"/>
</dbReference>
<feature type="region of interest" description="Disordered" evidence="1">
    <location>
        <begin position="1254"/>
        <end position="1497"/>
    </location>
</feature>
<accession>A0A061H1R4</accession>